<evidence type="ECO:0000256" key="2">
    <source>
        <dbReference type="ARBA" id="ARBA00022475"/>
    </source>
</evidence>
<evidence type="ECO:0000256" key="11">
    <source>
        <dbReference type="HAMAP-Rule" id="MF_01664"/>
    </source>
</evidence>
<dbReference type="Pfam" id="PF02628">
    <property type="entry name" value="COX15-CtaA"/>
    <property type="match status" value="1"/>
</dbReference>
<comment type="similarity">
    <text evidence="11">Belongs to the COX15/CtaA family. Type 1 subfamily.</text>
</comment>
<feature type="transmembrane region" description="Helical" evidence="11">
    <location>
        <begin position="163"/>
        <end position="183"/>
    </location>
</feature>
<comment type="function">
    <text evidence="11">Catalyzes the conversion of heme O to heme A by two successive hydroxylations of the methyl group at C8. The first hydroxylation forms heme I, the second hydroxylation results in an unstable dihydroxymethyl group, which spontaneously dehydrates, resulting in the formyl group of heme A.</text>
</comment>
<dbReference type="GO" id="GO:0005886">
    <property type="term" value="C:plasma membrane"/>
    <property type="evidence" value="ECO:0007669"/>
    <property type="project" value="UniProtKB-SubCell"/>
</dbReference>
<feature type="transmembrane region" description="Helical" evidence="11">
    <location>
        <begin position="243"/>
        <end position="265"/>
    </location>
</feature>
<dbReference type="GO" id="GO:0046872">
    <property type="term" value="F:metal ion binding"/>
    <property type="evidence" value="ECO:0007669"/>
    <property type="project" value="UniProtKB-KW"/>
</dbReference>
<feature type="transmembrane region" description="Helical" evidence="11">
    <location>
        <begin position="7"/>
        <end position="26"/>
    </location>
</feature>
<feature type="transmembrane region" description="Helical" evidence="11">
    <location>
        <begin position="271"/>
        <end position="292"/>
    </location>
</feature>
<dbReference type="PANTHER" id="PTHR35457:SF1">
    <property type="entry name" value="HEME A SYNTHASE"/>
    <property type="match status" value="1"/>
</dbReference>
<evidence type="ECO:0000256" key="8">
    <source>
        <dbReference type="ARBA" id="ARBA00023133"/>
    </source>
</evidence>
<feature type="transmembrane region" description="Helical" evidence="11">
    <location>
        <begin position="59"/>
        <end position="79"/>
    </location>
</feature>
<reference evidence="12 13" key="1">
    <citation type="submission" date="2018-05" db="EMBL/GenBank/DDBJ databases">
        <title>Freshwater and sediment microbial communities from various areas in North America, analyzing microbe dynamics in response to fracking.</title>
        <authorList>
            <person name="Lamendella R."/>
        </authorList>
    </citation>
    <scope>NUCLEOTIDE SEQUENCE [LARGE SCALE GENOMIC DNA]</scope>
    <source>
        <strain evidence="12 13">15_TX</strain>
    </source>
</reference>
<evidence type="ECO:0000256" key="10">
    <source>
        <dbReference type="ARBA" id="ARBA00023157"/>
    </source>
</evidence>
<evidence type="ECO:0000256" key="6">
    <source>
        <dbReference type="ARBA" id="ARBA00023002"/>
    </source>
</evidence>
<evidence type="ECO:0000313" key="13">
    <source>
        <dbReference type="Proteomes" id="UP000247150"/>
    </source>
</evidence>
<dbReference type="EMBL" id="QGTW01000027">
    <property type="protein sequence ID" value="PWW17397.1"/>
    <property type="molecule type" value="Genomic_DNA"/>
</dbReference>
<keyword evidence="8 11" id="KW-0350">Heme biosynthesis</keyword>
<dbReference type="EC" id="1.17.99.9" evidence="11"/>
<comment type="pathway">
    <text evidence="11">Porphyrin-containing compound metabolism; heme A biosynthesis; heme A from heme O: step 1/1.</text>
</comment>
<comment type="caution">
    <text evidence="12">The sequence shown here is derived from an EMBL/GenBank/DDBJ whole genome shotgun (WGS) entry which is preliminary data.</text>
</comment>
<evidence type="ECO:0000256" key="7">
    <source>
        <dbReference type="ARBA" id="ARBA00023004"/>
    </source>
</evidence>
<sequence>MQRSLKWFAVLTTIGMLLILLGGALVTKTESGMGCGKSWPLCNGEFVPSEITPELVIELAHRLVSGSVGIMVLVLSVWTWRKMGHIRETKFLSLTSFFFLVLQALIGAAAVVWGQSDFVLALHFGISLISFAAVLLLTLLIFEVDKKFQAEKLIIDKRMRKHIIGVSLYSYAVVYTGALVRHVNASLVCRDWPLCINGAFTLPGNMYEWVQMGHRAAAGLIFIWIGYITYLAIKYYKDQKVIYWGWIISFILVSLQVAAGALVVLTRLNLFIALGHAFFISCLFGVLSYFILLSSRSKKNELAIEKVKKEEKQEAAVSPVTTIT</sequence>
<evidence type="ECO:0000256" key="1">
    <source>
        <dbReference type="ARBA" id="ARBA00004141"/>
    </source>
</evidence>
<keyword evidence="5 11" id="KW-1133">Transmembrane helix</keyword>
<dbReference type="InterPro" id="IPR023755">
    <property type="entry name" value="HemeA_Synthase_type1"/>
</dbReference>
<feature type="transmembrane region" description="Helical" evidence="11">
    <location>
        <begin position="120"/>
        <end position="142"/>
    </location>
</feature>
<dbReference type="InterPro" id="IPR050450">
    <property type="entry name" value="COX15/CtaA_HemeA_synthase"/>
</dbReference>
<dbReference type="GO" id="GO:0006784">
    <property type="term" value="P:heme A biosynthetic process"/>
    <property type="evidence" value="ECO:0007669"/>
    <property type="project" value="UniProtKB-UniRule"/>
</dbReference>
<evidence type="ECO:0000313" key="12">
    <source>
        <dbReference type="EMBL" id="PWW17397.1"/>
    </source>
</evidence>
<evidence type="ECO:0000256" key="3">
    <source>
        <dbReference type="ARBA" id="ARBA00022692"/>
    </source>
</evidence>
<keyword evidence="9 11" id="KW-0472">Membrane</keyword>
<organism evidence="12 13">
    <name type="scientific">Cytobacillus oceanisediminis</name>
    <dbReference type="NCBI Taxonomy" id="665099"/>
    <lineage>
        <taxon>Bacteria</taxon>
        <taxon>Bacillati</taxon>
        <taxon>Bacillota</taxon>
        <taxon>Bacilli</taxon>
        <taxon>Bacillales</taxon>
        <taxon>Bacillaceae</taxon>
        <taxon>Cytobacillus</taxon>
    </lineage>
</organism>
<dbReference type="HAMAP" id="MF_01664">
    <property type="entry name" value="HemeA_synth_type1"/>
    <property type="match status" value="1"/>
</dbReference>
<dbReference type="Proteomes" id="UP000247150">
    <property type="component" value="Unassembled WGS sequence"/>
</dbReference>
<name>A0A2V2ZDE9_9BACI</name>
<evidence type="ECO:0000256" key="9">
    <source>
        <dbReference type="ARBA" id="ARBA00023136"/>
    </source>
</evidence>
<dbReference type="RefSeq" id="WP_110067838.1">
    <property type="nucleotide sequence ID" value="NZ_QGTW01000027.1"/>
</dbReference>
<gene>
    <name evidence="11" type="primary">ctaA</name>
    <name evidence="12" type="ORF">DFO73_12721</name>
</gene>
<dbReference type="AlphaFoldDB" id="A0A2V2ZDE9"/>
<dbReference type="GO" id="GO:0120547">
    <property type="term" value="F:heme A synthase activity"/>
    <property type="evidence" value="ECO:0007669"/>
    <property type="project" value="UniProtKB-EC"/>
</dbReference>
<comment type="subunit">
    <text evidence="11">Interacts with CtaB.</text>
</comment>
<dbReference type="OrthoDB" id="9816428at2"/>
<keyword evidence="6 11" id="KW-0560">Oxidoreductase</keyword>
<evidence type="ECO:0000256" key="5">
    <source>
        <dbReference type="ARBA" id="ARBA00022989"/>
    </source>
</evidence>
<keyword evidence="7 11" id="KW-0408">Iron</keyword>
<dbReference type="UniPathway" id="UPA00269">
    <property type="reaction ID" value="UER00713"/>
</dbReference>
<evidence type="ECO:0000256" key="4">
    <source>
        <dbReference type="ARBA" id="ARBA00022723"/>
    </source>
</evidence>
<feature type="binding site" description="axial binding residue" evidence="11">
    <location>
        <position position="276"/>
    </location>
    <ligand>
        <name>heme</name>
        <dbReference type="ChEBI" id="CHEBI:30413"/>
    </ligand>
    <ligandPart>
        <name>Fe</name>
        <dbReference type="ChEBI" id="CHEBI:18248"/>
    </ligandPart>
</feature>
<comment type="catalytic activity">
    <reaction evidence="11">
        <text>Fe(II)-heme o + 2 A + H2O = Fe(II)-heme a + 2 AH2</text>
        <dbReference type="Rhea" id="RHEA:63388"/>
        <dbReference type="ChEBI" id="CHEBI:13193"/>
        <dbReference type="ChEBI" id="CHEBI:15377"/>
        <dbReference type="ChEBI" id="CHEBI:17499"/>
        <dbReference type="ChEBI" id="CHEBI:60530"/>
        <dbReference type="ChEBI" id="CHEBI:61715"/>
        <dbReference type="EC" id="1.17.99.9"/>
    </reaction>
</comment>
<comment type="subcellular location">
    <subcellularLocation>
        <location evidence="11">Cell membrane</location>
        <topology evidence="11">Multi-pass membrane protein</topology>
    </subcellularLocation>
    <subcellularLocation>
        <location evidence="1">Membrane</location>
        <topology evidence="1">Multi-pass membrane protein</topology>
    </subcellularLocation>
</comment>
<feature type="transmembrane region" description="Helical" evidence="11">
    <location>
        <begin position="91"/>
        <end position="114"/>
    </location>
</feature>
<feature type="transmembrane region" description="Helical" evidence="11">
    <location>
        <begin position="216"/>
        <end position="236"/>
    </location>
</feature>
<feature type="binding site" description="axial binding residue" evidence="11">
    <location>
        <position position="214"/>
    </location>
    <ligand>
        <name>heme</name>
        <dbReference type="ChEBI" id="CHEBI:30413"/>
    </ligand>
    <ligandPart>
        <name>Fe</name>
        <dbReference type="ChEBI" id="CHEBI:18248"/>
    </ligandPart>
</feature>
<keyword evidence="3 11" id="KW-0812">Transmembrane</keyword>
<dbReference type="InterPro" id="IPR003780">
    <property type="entry name" value="COX15/CtaA_fam"/>
</dbReference>
<comment type="cofactor">
    <cofactor evidence="11">
        <name>heme b</name>
        <dbReference type="ChEBI" id="CHEBI:60344"/>
    </cofactor>
</comment>
<dbReference type="PANTHER" id="PTHR35457">
    <property type="entry name" value="HEME A SYNTHASE"/>
    <property type="match status" value="1"/>
</dbReference>
<protein>
    <recommendedName>
        <fullName evidence="11">Heme A synthase</fullName>
        <shortName evidence="11">HAS</shortName>
        <ecNumber evidence="11">1.17.99.9</ecNumber>
    </recommendedName>
    <alternativeName>
        <fullName evidence="11">Cytochrome aa3-controlling protein</fullName>
    </alternativeName>
</protein>
<keyword evidence="4 11" id="KW-0479">Metal-binding</keyword>
<keyword evidence="2 11" id="KW-1003">Cell membrane</keyword>
<accession>A0A2V2ZDE9</accession>
<keyword evidence="10" id="KW-1015">Disulfide bond</keyword>
<proteinExistence type="inferred from homology"/>